<evidence type="ECO:0000256" key="12">
    <source>
        <dbReference type="ARBA" id="ARBA00022801"/>
    </source>
</evidence>
<proteinExistence type="inferred from homology"/>
<keyword evidence="15 24" id="KW-1133">Transmembrane helix</keyword>
<evidence type="ECO:0000256" key="13">
    <source>
        <dbReference type="ARBA" id="ARBA00022806"/>
    </source>
</evidence>
<evidence type="ECO:0000256" key="4">
    <source>
        <dbReference type="ARBA" id="ARBA00004496"/>
    </source>
</evidence>
<dbReference type="UniPathway" id="UPA00823">
    <property type="reaction ID" value="UER00787"/>
</dbReference>
<evidence type="ECO:0000256" key="14">
    <source>
        <dbReference type="ARBA" id="ARBA00022840"/>
    </source>
</evidence>
<evidence type="ECO:0000256" key="1">
    <source>
        <dbReference type="ARBA" id="ARBA00000113"/>
    </source>
</evidence>
<evidence type="ECO:0000256" key="23">
    <source>
        <dbReference type="PROSITE-ProRule" id="PRU00552"/>
    </source>
</evidence>
<evidence type="ECO:0000256" key="15">
    <source>
        <dbReference type="ARBA" id="ARBA00022989"/>
    </source>
</evidence>
<dbReference type="InterPro" id="IPR002587">
    <property type="entry name" value="Myo-inos-1-P_Synthase"/>
</dbReference>
<feature type="transmembrane region" description="Helical" evidence="24">
    <location>
        <begin position="424"/>
        <end position="444"/>
    </location>
</feature>
<dbReference type="PANTHER" id="PTHR11510">
    <property type="entry name" value="MYO-INOSITOL-1 PHOSPHATE SYNTHASE"/>
    <property type="match status" value="1"/>
</dbReference>
<dbReference type="Pfam" id="PF00270">
    <property type="entry name" value="DEAD"/>
    <property type="match status" value="1"/>
</dbReference>
<dbReference type="GO" id="GO:0004512">
    <property type="term" value="F:inositol-3-phosphate synthase activity"/>
    <property type="evidence" value="ECO:0007669"/>
    <property type="project" value="UniProtKB-EC"/>
</dbReference>
<dbReference type="Pfam" id="PF01529">
    <property type="entry name" value="DHHC"/>
    <property type="match status" value="1"/>
</dbReference>
<evidence type="ECO:0000256" key="17">
    <source>
        <dbReference type="ARBA" id="ARBA00023098"/>
    </source>
</evidence>
<dbReference type="EMBL" id="CAJNOJ010000026">
    <property type="protein sequence ID" value="CAF0870060.1"/>
    <property type="molecule type" value="Genomic_DNA"/>
</dbReference>
<feature type="domain" description="Helicase ATP-binding" evidence="25">
    <location>
        <begin position="47"/>
        <end position="220"/>
    </location>
</feature>
<evidence type="ECO:0000256" key="18">
    <source>
        <dbReference type="ARBA" id="ARBA00023136"/>
    </source>
</evidence>
<dbReference type="FunFam" id="3.40.50.720:FF:000204">
    <property type="entry name" value="Inositol-3-phosphate synthase 1-B"/>
    <property type="match status" value="1"/>
</dbReference>
<dbReference type="InterPro" id="IPR001650">
    <property type="entry name" value="Helicase_C-like"/>
</dbReference>
<dbReference type="GO" id="GO:0008654">
    <property type="term" value="P:phospholipid biosynthetic process"/>
    <property type="evidence" value="ECO:0007669"/>
    <property type="project" value="UniProtKB-KW"/>
</dbReference>
<dbReference type="SUPFAM" id="SSF52540">
    <property type="entry name" value="P-loop containing nucleoside triphosphate hydrolases"/>
    <property type="match status" value="1"/>
</dbReference>
<evidence type="ECO:0000256" key="6">
    <source>
        <dbReference type="ARBA" id="ARBA00010813"/>
    </source>
</evidence>
<evidence type="ECO:0000256" key="20">
    <source>
        <dbReference type="ARBA" id="ARBA00023235"/>
    </source>
</evidence>
<dbReference type="GO" id="GO:0006021">
    <property type="term" value="P:inositol biosynthetic process"/>
    <property type="evidence" value="ECO:0007669"/>
    <property type="project" value="UniProtKB-UniPathway"/>
</dbReference>
<dbReference type="Pfam" id="PF00271">
    <property type="entry name" value="Helicase_C"/>
    <property type="match status" value="1"/>
</dbReference>
<feature type="short sequence motif" description="Q motif" evidence="23">
    <location>
        <begin position="16"/>
        <end position="44"/>
    </location>
</feature>
<keyword evidence="13" id="KW-0347">Helicase</keyword>
<dbReference type="GO" id="GO:0016409">
    <property type="term" value="F:palmitoyltransferase activity"/>
    <property type="evidence" value="ECO:0007669"/>
    <property type="project" value="InterPro"/>
</dbReference>
<keyword evidence="16" id="KW-0520">NAD</keyword>
<keyword evidence="19" id="KW-0594">Phospholipid biosynthesis</keyword>
<comment type="function">
    <text evidence="22">Key enzyme in myo-inositol biosynthesis pathway that catalyzes the conversion of glucose 6-phosphate to 1-myo-inositol 1-phosphate in a NAD-dependent manner. Rate-limiting enzyme in the synthesis of all inositol-containing compounds.</text>
</comment>
<organism evidence="28 29">
    <name type="scientific">Adineta ricciae</name>
    <name type="common">Rotifer</name>
    <dbReference type="NCBI Taxonomy" id="249248"/>
    <lineage>
        <taxon>Eukaryota</taxon>
        <taxon>Metazoa</taxon>
        <taxon>Spiralia</taxon>
        <taxon>Gnathifera</taxon>
        <taxon>Rotifera</taxon>
        <taxon>Eurotatoria</taxon>
        <taxon>Bdelloidea</taxon>
        <taxon>Adinetida</taxon>
        <taxon>Adinetidae</taxon>
        <taxon>Adineta</taxon>
    </lineage>
</organism>
<keyword evidence="17" id="KW-0443">Lipid metabolism</keyword>
<dbReference type="Pfam" id="PF07994">
    <property type="entry name" value="NAD_binding_5"/>
    <property type="match status" value="1"/>
</dbReference>
<sequence length="1075" mass="121752">MAERGLTSDIKTDENVEFSDLAISELTQQSLQKAGFVKPSPIQLQTLPLALLGIDLLIQAKSGTGKTLVFSITALEFVQTIDEDPSMITTKVIMLAPTREIAQQIVQVIKTIKQPECFVHTFIGGTALKDDQNHLKKCHIAVGTPGRIEELLRLKYLRADTIRLLVLDEADVLLCKEFQDQINSIFSYMPSNKQVLLASATYPEHIVRFSERYMRDMTCIRLVDSESPSLVGIQQFFIVIPYHPLESHLFEQKVLLLLRLLPQLKFRQCVIFSNLRMRSSAVCERIKALGYETTFTSSSLAQNRRTKAMRDMYKHKCQILVTTDLTSRGIDLDYVDFVISMDLPNDHETYLHRIGRAGRFGAFGCALTIVSHGDERKQLESIENEYKLNLTEIDEGNRFQLLSDSLERMKVFLLRSLNRAAWCYAYIGLLYALYFVYFIVVPAYRQRQQLSDGYLNLIRTTLAPLSYSHEAKLTDQYCQICSNYRPERSHHCRLCKHCIPIQDHHCVFVGACIATNGHKPLAKQDSKSTAIVEVNSLSEDNQHVNPADHDGVTSDYSINVESKNTTYSNEYIESKYTYEMNDCQVDQNTKRVKIIPRKYHYTFRTKRQVQRTGVMLVGWGGNNGSTFTGAIIANRGNIAWMRKEGEQRPNYYGSLTQSTTIRIGSNDEGKEVHIPFNTILPMLHPNDLVIGGWDINESNLYEAMRRACVFDYELQEKLKSAMSQLNPLPSIYYPDFIAANQEDRANNLIPKGSKQQDLEHIRNDIREFKKAHNLEQIIVLWTANTERYVDVRAGLNQTSEEILQSIAANQDEISPSNIFACAAILEGCPYINGSPQNTLVPGIMDLAKKHNVFIGGDDFKSGQTKMKSVLADFLVSAGLKLQSIVSYNHLGNNDGKNLSAPQQFRSKEISKSNVVDDMVGANHLLYNKKTNEHPDHVVVIKYVPFVKDSKRAMDEYISSIFMNGLSTIAIHNTCEDSLLASPLIIDLVILTELMTRITYKTNNQDEYQSFESVLSILSYLLKAPLVPPGTPVINALFKQHRCITNILSACAGIAMDTDMLLEYKTTLPQPKQNQN</sequence>
<dbReference type="InterPro" id="IPR013021">
    <property type="entry name" value="Myo-inos-1-P_Synthase_GAPDH"/>
</dbReference>
<dbReference type="GO" id="GO:0005524">
    <property type="term" value="F:ATP binding"/>
    <property type="evidence" value="ECO:0007669"/>
    <property type="project" value="UniProtKB-KW"/>
</dbReference>
<dbReference type="InterPro" id="IPR036291">
    <property type="entry name" value="NAD(P)-bd_dom_sf"/>
</dbReference>
<keyword evidence="7" id="KW-0963">Cytoplasm</keyword>
<dbReference type="SMART" id="SM00487">
    <property type="entry name" value="DEXDc"/>
    <property type="match status" value="1"/>
</dbReference>
<keyword evidence="20" id="KW-0413">Isomerase</keyword>
<evidence type="ECO:0000256" key="7">
    <source>
        <dbReference type="ARBA" id="ARBA00022490"/>
    </source>
</evidence>
<keyword evidence="21" id="KW-1208">Phospholipid metabolism</keyword>
<comment type="caution">
    <text evidence="28">The sequence shown here is derived from an EMBL/GenBank/DDBJ whole genome shotgun (WGS) entry which is preliminary data.</text>
</comment>
<dbReference type="AlphaFoldDB" id="A0A813XHH7"/>
<evidence type="ECO:0000256" key="11">
    <source>
        <dbReference type="ARBA" id="ARBA00022741"/>
    </source>
</evidence>
<comment type="pathway">
    <text evidence="5">Polyol metabolism; myo-inositol biosynthesis; myo-inositol from D-glucose 6-phosphate: step 1/2.</text>
</comment>
<dbReference type="FunFam" id="3.40.50.720:FF:000069">
    <property type="entry name" value="Inositol-3-phosphate synthase 1"/>
    <property type="match status" value="1"/>
</dbReference>
<dbReference type="PROSITE" id="PS51195">
    <property type="entry name" value="Q_MOTIF"/>
    <property type="match status" value="1"/>
</dbReference>
<keyword evidence="11" id="KW-0547">Nucleotide-binding</keyword>
<keyword evidence="18 24" id="KW-0472">Membrane</keyword>
<evidence type="ECO:0000256" key="16">
    <source>
        <dbReference type="ARBA" id="ARBA00023027"/>
    </source>
</evidence>
<evidence type="ECO:0000256" key="3">
    <source>
        <dbReference type="ARBA" id="ARBA00004141"/>
    </source>
</evidence>
<gene>
    <name evidence="28" type="ORF">EDS130_LOCUS8245</name>
</gene>
<evidence type="ECO:0000256" key="9">
    <source>
        <dbReference type="ARBA" id="ARBA00022550"/>
    </source>
</evidence>
<dbReference type="InterPro" id="IPR014014">
    <property type="entry name" value="RNA_helicase_DEAD_Q_motif"/>
</dbReference>
<dbReference type="SMART" id="SM00490">
    <property type="entry name" value="HELICc"/>
    <property type="match status" value="1"/>
</dbReference>
<feature type="domain" description="DEAD-box RNA helicase Q" evidence="27">
    <location>
        <begin position="16"/>
        <end position="44"/>
    </location>
</feature>
<evidence type="ECO:0000256" key="5">
    <source>
        <dbReference type="ARBA" id="ARBA00005117"/>
    </source>
</evidence>
<dbReference type="InterPro" id="IPR011545">
    <property type="entry name" value="DEAD/DEAH_box_helicase_dom"/>
</dbReference>
<evidence type="ECO:0000256" key="2">
    <source>
        <dbReference type="ARBA" id="ARBA00001911"/>
    </source>
</evidence>
<dbReference type="GO" id="GO:0016020">
    <property type="term" value="C:membrane"/>
    <property type="evidence" value="ECO:0007669"/>
    <property type="project" value="UniProtKB-SubCell"/>
</dbReference>
<feature type="domain" description="Helicase C-terminal" evidence="26">
    <location>
        <begin position="256"/>
        <end position="401"/>
    </location>
</feature>
<keyword evidence="12" id="KW-0378">Hydrolase</keyword>
<dbReference type="GO" id="GO:0003724">
    <property type="term" value="F:RNA helicase activity"/>
    <property type="evidence" value="ECO:0007669"/>
    <property type="project" value="InterPro"/>
</dbReference>
<keyword evidence="14" id="KW-0067">ATP-binding</keyword>
<evidence type="ECO:0000256" key="19">
    <source>
        <dbReference type="ARBA" id="ARBA00023209"/>
    </source>
</evidence>
<comment type="catalytic activity">
    <reaction evidence="1">
        <text>D-glucose 6-phosphate = 1D-myo-inositol 3-phosphate</text>
        <dbReference type="Rhea" id="RHEA:10716"/>
        <dbReference type="ChEBI" id="CHEBI:58401"/>
        <dbReference type="ChEBI" id="CHEBI:61548"/>
        <dbReference type="EC" id="5.5.1.4"/>
    </reaction>
</comment>
<dbReference type="InterPro" id="IPR027417">
    <property type="entry name" value="P-loop_NTPase"/>
</dbReference>
<dbReference type="Gene3D" id="3.40.50.720">
    <property type="entry name" value="NAD(P)-binding Rossmann-like Domain"/>
    <property type="match status" value="2"/>
</dbReference>
<reference evidence="28" key="1">
    <citation type="submission" date="2021-02" db="EMBL/GenBank/DDBJ databases">
        <authorList>
            <person name="Nowell W R."/>
        </authorList>
    </citation>
    <scope>NUCLEOTIDE SEQUENCE</scope>
</reference>
<comment type="subcellular location">
    <subcellularLocation>
        <location evidence="4">Cytoplasm</location>
    </subcellularLocation>
    <subcellularLocation>
        <location evidence="3">Membrane</location>
        <topology evidence="3">Multi-pass membrane protein</topology>
    </subcellularLocation>
</comment>
<dbReference type="InterPro" id="IPR014001">
    <property type="entry name" value="Helicase_ATP-bd"/>
</dbReference>
<evidence type="ECO:0000256" key="8">
    <source>
        <dbReference type="ARBA" id="ARBA00022516"/>
    </source>
</evidence>
<evidence type="ECO:0000313" key="29">
    <source>
        <dbReference type="Proteomes" id="UP000663852"/>
    </source>
</evidence>
<dbReference type="Gene3D" id="3.40.50.300">
    <property type="entry name" value="P-loop containing nucleotide triphosphate hydrolases"/>
    <property type="match status" value="2"/>
</dbReference>
<protein>
    <recommendedName>
        <fullName evidence="30">Inositol-3-phosphate synthase</fullName>
    </recommendedName>
</protein>
<dbReference type="PROSITE" id="PS51194">
    <property type="entry name" value="HELICASE_CTER"/>
    <property type="match status" value="1"/>
</dbReference>
<evidence type="ECO:0000256" key="10">
    <source>
        <dbReference type="ARBA" id="ARBA00022692"/>
    </source>
</evidence>
<evidence type="ECO:0000256" key="21">
    <source>
        <dbReference type="ARBA" id="ARBA00023264"/>
    </source>
</evidence>
<evidence type="ECO:0000256" key="22">
    <source>
        <dbReference type="ARBA" id="ARBA00025559"/>
    </source>
</evidence>
<dbReference type="SUPFAM" id="SSF51735">
    <property type="entry name" value="NAD(P)-binding Rossmann-fold domains"/>
    <property type="match status" value="1"/>
</dbReference>
<dbReference type="Proteomes" id="UP000663852">
    <property type="component" value="Unassembled WGS sequence"/>
</dbReference>
<evidence type="ECO:0000259" key="26">
    <source>
        <dbReference type="PROSITE" id="PS51194"/>
    </source>
</evidence>
<evidence type="ECO:0000313" key="28">
    <source>
        <dbReference type="EMBL" id="CAF0870060.1"/>
    </source>
</evidence>
<dbReference type="CDD" id="cd18787">
    <property type="entry name" value="SF2_C_DEAD"/>
    <property type="match status" value="1"/>
</dbReference>
<accession>A0A813XHH7</accession>
<dbReference type="SUPFAM" id="SSF55347">
    <property type="entry name" value="Glyceraldehyde-3-phosphate dehydrogenase-like, C-terminal domain"/>
    <property type="match status" value="1"/>
</dbReference>
<evidence type="ECO:0000259" key="25">
    <source>
        <dbReference type="PROSITE" id="PS51192"/>
    </source>
</evidence>
<dbReference type="GO" id="GO:0003676">
    <property type="term" value="F:nucleic acid binding"/>
    <property type="evidence" value="ECO:0007669"/>
    <property type="project" value="InterPro"/>
</dbReference>
<name>A0A813XHH7_ADIRI</name>
<evidence type="ECO:0000256" key="24">
    <source>
        <dbReference type="SAM" id="Phobius"/>
    </source>
</evidence>
<dbReference type="PROSITE" id="PS50216">
    <property type="entry name" value="DHHC"/>
    <property type="match status" value="1"/>
</dbReference>
<keyword evidence="8" id="KW-0444">Lipid biosynthesis</keyword>
<comment type="similarity">
    <text evidence="6">Belongs to the myo-inositol 1-phosphate synthase family.</text>
</comment>
<dbReference type="GO" id="GO:0005737">
    <property type="term" value="C:cytoplasm"/>
    <property type="evidence" value="ECO:0007669"/>
    <property type="project" value="UniProtKB-SubCell"/>
</dbReference>
<dbReference type="Pfam" id="PF01658">
    <property type="entry name" value="Inos-1-P_synth"/>
    <property type="match status" value="1"/>
</dbReference>
<evidence type="ECO:0008006" key="30">
    <source>
        <dbReference type="Google" id="ProtNLM"/>
    </source>
</evidence>
<comment type="cofactor">
    <cofactor evidence="2">
        <name>NAD(+)</name>
        <dbReference type="ChEBI" id="CHEBI:57540"/>
    </cofactor>
</comment>
<dbReference type="InterPro" id="IPR001594">
    <property type="entry name" value="Palmitoyltrfase_DHHC"/>
</dbReference>
<dbReference type="GO" id="GO:0016787">
    <property type="term" value="F:hydrolase activity"/>
    <property type="evidence" value="ECO:0007669"/>
    <property type="project" value="UniProtKB-KW"/>
</dbReference>
<evidence type="ECO:0000259" key="27">
    <source>
        <dbReference type="PROSITE" id="PS51195"/>
    </source>
</evidence>
<dbReference type="OrthoDB" id="10033305at2759"/>
<keyword evidence="10 24" id="KW-0812">Transmembrane</keyword>
<keyword evidence="9" id="KW-0398">Inositol biosynthesis</keyword>
<dbReference type="PROSITE" id="PS51192">
    <property type="entry name" value="HELICASE_ATP_BIND_1"/>
    <property type="match status" value="1"/>
</dbReference>